<proteinExistence type="predicted"/>
<dbReference type="AlphaFoldDB" id="A0AAN0REP2"/>
<sequence length="139" mass="15927">MCDQKILQAYQDDIYMLSITEMATYSILPEIELYDQITGESTWKDRVIGFVEASCKTGIADIDTGTEISIWQAIENIKNTDKDRDRGTDKDNDRIAAWYGYQLYSTAYGKELIKGFNIGGLKRPLSPSFVEWAKLYMLK</sequence>
<name>A0AAN0REP2_9PROT</name>
<dbReference type="EMBL" id="CP003181">
    <property type="protein sequence ID" value="AHJ63560.1"/>
    <property type="molecule type" value="Genomic_DNA"/>
</dbReference>
<evidence type="ECO:0000313" key="1">
    <source>
        <dbReference type="EMBL" id="AHJ63560.1"/>
    </source>
</evidence>
<organism evidence="1 2">
    <name type="scientific">Granulibacter bethesdensis</name>
    <dbReference type="NCBI Taxonomy" id="364410"/>
    <lineage>
        <taxon>Bacteria</taxon>
        <taxon>Pseudomonadati</taxon>
        <taxon>Pseudomonadota</taxon>
        <taxon>Alphaproteobacteria</taxon>
        <taxon>Acetobacterales</taxon>
        <taxon>Acetobacteraceae</taxon>
        <taxon>Granulibacter</taxon>
    </lineage>
</organism>
<protein>
    <submittedName>
        <fullName evidence="1">Uncharacterized protein</fullName>
    </submittedName>
</protein>
<dbReference type="Proteomes" id="UP000019438">
    <property type="component" value="Chromosome"/>
</dbReference>
<accession>A0AAN0REP2</accession>
<evidence type="ECO:0000313" key="2">
    <source>
        <dbReference type="Proteomes" id="UP000019438"/>
    </source>
</evidence>
<gene>
    <name evidence="1" type="ORF">GbCGDNIH3_5060</name>
</gene>
<reference evidence="2" key="1">
    <citation type="submission" date="2012-06" db="EMBL/GenBank/DDBJ databases">
        <title>Genome analysis of multiple Granulibacter bethesdensis isolates demonstrates substantial genome diversity.</title>
        <authorList>
            <person name="Greenberg D.E."/>
            <person name="Porcella S.F."/>
            <person name="Zarember K."/>
            <person name="Zelazny A.M."/>
            <person name="Bruno D."/>
            <person name="Martens C."/>
            <person name="Barbian K.D."/>
            <person name="Jaske E."/>
            <person name="Holland S.M."/>
        </authorList>
    </citation>
    <scope>NUCLEOTIDE SEQUENCE [LARGE SCALE GENOMIC DNA]</scope>
    <source>
        <strain evidence="2">CGDNIH3</strain>
    </source>
</reference>
<dbReference type="KEGG" id="gbc:GbCGDNIH3_5060"/>